<dbReference type="STRING" id="1774970.AUC70_03365"/>
<dbReference type="InterPro" id="IPR007232">
    <property type="entry name" value="Rad52_Rad59_Rad22"/>
</dbReference>
<dbReference type="InterPro" id="IPR042525">
    <property type="entry name" value="Rad52_Rad59_Rad22_sf"/>
</dbReference>
<evidence type="ECO:0000256" key="2">
    <source>
        <dbReference type="ARBA" id="ARBA00022763"/>
    </source>
</evidence>
<reference evidence="5 6" key="1">
    <citation type="journal article" date="2016" name="Environ. Microbiol.">
        <title>New Methyloceanibacter diversity from North Sea sediments includes methanotroph containing solely the soluble methane monooxygenase.</title>
        <authorList>
            <person name="Vekeman B."/>
            <person name="Kerckhof F.M."/>
            <person name="Cremers G."/>
            <person name="de Vos P."/>
            <person name="Vandamme P."/>
            <person name="Boon N."/>
            <person name="Op den Camp H.J."/>
            <person name="Heylen K."/>
        </authorList>
    </citation>
    <scope>NUCLEOTIDE SEQUENCE [LARGE SCALE GENOMIC DNA]</scope>
    <source>
        <strain evidence="5 6">R-67176</strain>
    </source>
</reference>
<dbReference type="GO" id="GO:0006312">
    <property type="term" value="P:mitotic recombination"/>
    <property type="evidence" value="ECO:0007669"/>
    <property type="project" value="TreeGrafter"/>
</dbReference>
<dbReference type="InterPro" id="IPR041247">
    <property type="entry name" value="Rad52_fam"/>
</dbReference>
<gene>
    <name evidence="5" type="ORF">AUC70_03365</name>
</gene>
<dbReference type="AlphaFoldDB" id="A0A1E3VQV5"/>
<dbReference type="GO" id="GO:0000724">
    <property type="term" value="P:double-strand break repair via homologous recombination"/>
    <property type="evidence" value="ECO:0007669"/>
    <property type="project" value="TreeGrafter"/>
</dbReference>
<name>A0A1E3VQV5_9HYPH</name>
<dbReference type="EMBL" id="LPWE01000010">
    <property type="protein sequence ID" value="ODR95910.1"/>
    <property type="molecule type" value="Genomic_DNA"/>
</dbReference>
<keyword evidence="2" id="KW-0227">DNA damage</keyword>
<dbReference type="SUPFAM" id="SSF54768">
    <property type="entry name" value="dsRNA-binding domain-like"/>
    <property type="match status" value="1"/>
</dbReference>
<dbReference type="PANTHER" id="PTHR12132">
    <property type="entry name" value="DNA REPAIR AND RECOMBINATION PROTEIN RAD52, RAD59"/>
    <property type="match status" value="1"/>
</dbReference>
<keyword evidence="3" id="KW-0233">DNA recombination</keyword>
<proteinExistence type="inferred from homology"/>
<dbReference type="Proteomes" id="UP000094172">
    <property type="component" value="Unassembled WGS sequence"/>
</dbReference>
<evidence type="ECO:0000256" key="4">
    <source>
        <dbReference type="ARBA" id="ARBA00023204"/>
    </source>
</evidence>
<keyword evidence="6" id="KW-1185">Reference proteome</keyword>
<evidence type="ECO:0000256" key="1">
    <source>
        <dbReference type="ARBA" id="ARBA00006638"/>
    </source>
</evidence>
<dbReference type="RefSeq" id="WP_069444100.1">
    <property type="nucleotide sequence ID" value="NZ_LPWE01000010.1"/>
</dbReference>
<dbReference type="PANTHER" id="PTHR12132:SF1">
    <property type="entry name" value="DNA REPAIR PROTEIN RAD52 HOMOLOG"/>
    <property type="match status" value="1"/>
</dbReference>
<comment type="caution">
    <text evidence="5">The sequence shown here is derived from an EMBL/GenBank/DDBJ whole genome shotgun (WGS) entry which is preliminary data.</text>
</comment>
<keyword evidence="4" id="KW-0234">DNA repair</keyword>
<dbReference type="Pfam" id="PF04098">
    <property type="entry name" value="Rad52_Rad22"/>
    <property type="match status" value="1"/>
</dbReference>
<evidence type="ECO:0000313" key="6">
    <source>
        <dbReference type="Proteomes" id="UP000094172"/>
    </source>
</evidence>
<accession>A0A1E3VQV5</accession>
<protein>
    <recommendedName>
        <fullName evidence="7">DNA repair protein Rad52</fullName>
    </recommendedName>
</protein>
<dbReference type="Gene3D" id="3.30.390.80">
    <property type="entry name" value="DNA repair protein Rad52/59/22"/>
    <property type="match status" value="1"/>
</dbReference>
<comment type="similarity">
    <text evidence="1">Belongs to the RAD52 family.</text>
</comment>
<evidence type="ECO:0000256" key="3">
    <source>
        <dbReference type="ARBA" id="ARBA00023172"/>
    </source>
</evidence>
<evidence type="ECO:0000313" key="5">
    <source>
        <dbReference type="EMBL" id="ODR95910.1"/>
    </source>
</evidence>
<dbReference type="GO" id="GO:0045002">
    <property type="term" value="P:double-strand break repair via single-strand annealing"/>
    <property type="evidence" value="ECO:0007669"/>
    <property type="project" value="TreeGrafter"/>
</dbReference>
<evidence type="ECO:0008006" key="7">
    <source>
        <dbReference type="Google" id="ProtNLM"/>
    </source>
</evidence>
<organism evidence="5 6">
    <name type="scientific">Methyloceanibacter stevinii</name>
    <dbReference type="NCBI Taxonomy" id="1774970"/>
    <lineage>
        <taxon>Bacteria</taxon>
        <taxon>Pseudomonadati</taxon>
        <taxon>Pseudomonadota</taxon>
        <taxon>Alphaproteobacteria</taxon>
        <taxon>Hyphomicrobiales</taxon>
        <taxon>Hyphomicrobiaceae</taxon>
        <taxon>Methyloceanibacter</taxon>
    </lineage>
</organism>
<sequence length="210" mass="22795">MMAFSASQARQLKAKLAADHVKSRTENGATLNYIEGWHAISEANRIFGYDAWDRHTVSSRCVWTGSSGRYYMAAYTAKVRISVRAGDIVIVREGSGSGESRAVSPGQAHEIALKSAETDATKRALATFGNPFGLALYDPAQSGVRPSKKDADETSRSWCLRSANANPTSTFETPTDFAKALKEAMGAAPTIEALFEVWEQNLEAVRASIR</sequence>